<evidence type="ECO:0000313" key="1">
    <source>
        <dbReference type="EMBL" id="WNB17893.1"/>
    </source>
</evidence>
<sequence>MTRHLILIFLLSVKIAFGQVIQNGLILPEEKDNQEICCIYAPKEGFTIYNLPDGDIVGKLTRDVRQNTGDQSNYRIYLVDFRTKADTQIDLEHFEEIGYEIWALPYSERRNGFVKFRYDEKDLWLKENDIKKAGFALVDWQTFLADNVENLLGFYANDPGLNLRERPNTDSRIIKTLKGETQQISPTKEHDGLWTKVKVITTKEHPCGTDLPEKENIIQELEGWIKIIGDNGLPNIWYYSRGC</sequence>
<dbReference type="KEGG" id="marp:QYS47_28455"/>
<proteinExistence type="predicted"/>
<dbReference type="Proteomes" id="UP001232019">
    <property type="component" value="Chromosome"/>
</dbReference>
<reference evidence="1" key="1">
    <citation type="submission" date="2023-08" db="EMBL/GenBank/DDBJ databases">
        <title>Comparative genomics and taxonomic characterization of three novel marine species of genus Marivirga.</title>
        <authorList>
            <person name="Muhammad N."/>
            <person name="Kim S.-G."/>
        </authorList>
    </citation>
    <scope>NUCLEOTIDE SEQUENCE</scope>
    <source>
        <strain evidence="1">BKB1-2</strain>
    </source>
</reference>
<organism evidence="1">
    <name type="scientific">Marivirga arenosa</name>
    <dbReference type="NCBI Taxonomy" id="3059076"/>
    <lineage>
        <taxon>Bacteria</taxon>
        <taxon>Pseudomonadati</taxon>
        <taxon>Bacteroidota</taxon>
        <taxon>Cytophagia</taxon>
        <taxon>Cytophagales</taxon>
        <taxon>Marivirgaceae</taxon>
        <taxon>Marivirga</taxon>
    </lineage>
</organism>
<dbReference type="EMBL" id="CP129968">
    <property type="protein sequence ID" value="WNB17893.1"/>
    <property type="molecule type" value="Genomic_DNA"/>
</dbReference>
<name>A0AA51ZW91_9BACT</name>
<accession>A0AA51ZW91</accession>
<gene>
    <name evidence="1" type="ORF">QYS47_28455</name>
</gene>
<dbReference type="RefSeq" id="WP_322347405.1">
    <property type="nucleotide sequence ID" value="NZ_CP129968.2"/>
</dbReference>
<dbReference type="AlphaFoldDB" id="A0AA51ZW91"/>
<protein>
    <submittedName>
        <fullName evidence="1">SH3 domain-containing protein</fullName>
    </submittedName>
</protein>